<proteinExistence type="predicted"/>
<protein>
    <submittedName>
        <fullName evidence="1">Uncharacterized protein</fullName>
    </submittedName>
</protein>
<dbReference type="EMBL" id="DVFV01000132">
    <property type="protein sequence ID" value="HIQ91481.1"/>
    <property type="molecule type" value="Genomic_DNA"/>
</dbReference>
<reference evidence="1" key="1">
    <citation type="submission" date="2020-10" db="EMBL/GenBank/DDBJ databases">
        <authorList>
            <person name="Gilroy R."/>
        </authorList>
    </citation>
    <scope>NUCLEOTIDE SEQUENCE</scope>
    <source>
        <strain evidence="1">CHK147-3167</strain>
    </source>
</reference>
<accession>A0A9D0ZS29</accession>
<dbReference type="Proteomes" id="UP000886786">
    <property type="component" value="Unassembled WGS sequence"/>
</dbReference>
<organism evidence="1 2">
    <name type="scientific">Candidatus Coprosoma intestinipullorum</name>
    <dbReference type="NCBI Taxonomy" id="2840752"/>
    <lineage>
        <taxon>Bacteria</taxon>
        <taxon>Bacillati</taxon>
        <taxon>Bacillota</taxon>
        <taxon>Bacillota incertae sedis</taxon>
        <taxon>Candidatus Coprosoma</taxon>
    </lineage>
</organism>
<dbReference type="AlphaFoldDB" id="A0A9D0ZS29"/>
<name>A0A9D0ZS29_9FIRM</name>
<reference evidence="1" key="2">
    <citation type="journal article" date="2021" name="PeerJ">
        <title>Extensive microbial diversity within the chicken gut microbiome revealed by metagenomics and culture.</title>
        <authorList>
            <person name="Gilroy R."/>
            <person name="Ravi A."/>
            <person name="Getino M."/>
            <person name="Pursley I."/>
            <person name="Horton D.L."/>
            <person name="Alikhan N.F."/>
            <person name="Baker D."/>
            <person name="Gharbi K."/>
            <person name="Hall N."/>
            <person name="Watson M."/>
            <person name="Adriaenssens E.M."/>
            <person name="Foster-Nyarko E."/>
            <person name="Jarju S."/>
            <person name="Secka A."/>
            <person name="Antonio M."/>
            <person name="Oren A."/>
            <person name="Chaudhuri R.R."/>
            <person name="La Ragione R."/>
            <person name="Hildebrand F."/>
            <person name="Pallen M.J."/>
        </authorList>
    </citation>
    <scope>NUCLEOTIDE SEQUENCE</scope>
    <source>
        <strain evidence="1">CHK147-3167</strain>
    </source>
</reference>
<evidence type="ECO:0000313" key="2">
    <source>
        <dbReference type="Proteomes" id="UP000886786"/>
    </source>
</evidence>
<evidence type="ECO:0000313" key="1">
    <source>
        <dbReference type="EMBL" id="HIQ91481.1"/>
    </source>
</evidence>
<comment type="caution">
    <text evidence="1">The sequence shown here is derived from an EMBL/GenBank/DDBJ whole genome shotgun (WGS) entry which is preliminary data.</text>
</comment>
<sequence length="247" mass="29436">MKEEILLKAEKLINMYKEGLLGGRVMPEDSNPGLPKTSLENYLYFTLPMALNYQRNSYTLWESALKTYNDEETKFLFNPKEVINKPESEVQKALIKYRLALQKDKQTKIWITLCHTFVNLFDGDIRKIFDQNENDPDKIRKFMQIKHKKEFPYLSGNKLCNYWMYVIYEYTGRTYTDLSKLTVAPDIHVCRATCKLGLITEEELNSSKVQELVIQRWHELMKNSKYNEIDVHTPLWLWARNNFKEIR</sequence>
<gene>
    <name evidence="1" type="ORF">IAB27_07730</name>
</gene>